<evidence type="ECO:0000256" key="2">
    <source>
        <dbReference type="ARBA" id="ARBA00009047"/>
    </source>
</evidence>
<evidence type="ECO:0000256" key="5">
    <source>
        <dbReference type="ARBA" id="ARBA00022597"/>
    </source>
</evidence>
<keyword evidence="6 9" id="KW-0812">Transmembrane</keyword>
<evidence type="ECO:0000259" key="11">
    <source>
        <dbReference type="PROSITE" id="PS50928"/>
    </source>
</evidence>
<dbReference type="CDD" id="cd06261">
    <property type="entry name" value="TM_PBP2"/>
    <property type="match status" value="1"/>
</dbReference>
<evidence type="ECO:0000256" key="9">
    <source>
        <dbReference type="RuleBase" id="RU363032"/>
    </source>
</evidence>
<dbReference type="Pfam" id="PF00528">
    <property type="entry name" value="BPD_transp_1"/>
    <property type="match status" value="1"/>
</dbReference>
<gene>
    <name evidence="12" type="ORF">FHU37_002141</name>
</gene>
<dbReference type="GO" id="GO:0005886">
    <property type="term" value="C:plasma membrane"/>
    <property type="evidence" value="ECO:0007669"/>
    <property type="project" value="UniProtKB-SubCell"/>
</dbReference>
<feature type="transmembrane region" description="Helical" evidence="9">
    <location>
        <begin position="35"/>
        <end position="60"/>
    </location>
</feature>
<dbReference type="PANTHER" id="PTHR32243:SF50">
    <property type="entry name" value="MALTOSE_MALTODEXTRIN TRANSPORT SYSTEM PERMEASE PROTEIN MALG"/>
    <property type="match status" value="1"/>
</dbReference>
<name>A0A853A3Y9_9ACTN</name>
<dbReference type="Gene3D" id="1.10.3720.10">
    <property type="entry name" value="MetI-like"/>
    <property type="match status" value="1"/>
</dbReference>
<dbReference type="GO" id="GO:0042956">
    <property type="term" value="P:maltodextrin transmembrane transport"/>
    <property type="evidence" value="ECO:0007669"/>
    <property type="project" value="TreeGrafter"/>
</dbReference>
<evidence type="ECO:0000256" key="10">
    <source>
        <dbReference type="SAM" id="MobiDB-lite"/>
    </source>
</evidence>
<evidence type="ECO:0000256" key="1">
    <source>
        <dbReference type="ARBA" id="ARBA00004651"/>
    </source>
</evidence>
<comment type="subcellular location">
    <subcellularLocation>
        <location evidence="1 9">Cell membrane</location>
        <topology evidence="1 9">Multi-pass membrane protein</topology>
    </subcellularLocation>
</comment>
<keyword evidence="7 9" id="KW-1133">Transmembrane helix</keyword>
<accession>A0A853A3Y9</accession>
<dbReference type="InterPro" id="IPR050901">
    <property type="entry name" value="BP-dep_ABC_trans_perm"/>
</dbReference>
<evidence type="ECO:0000256" key="8">
    <source>
        <dbReference type="ARBA" id="ARBA00023136"/>
    </source>
</evidence>
<dbReference type="AlphaFoldDB" id="A0A853A3Y9"/>
<sequence>MTMSATAAPATPATATATPARTAKAPRGRGQRSPLASFGIHATLVVTALIAILPIIWVALTSFKPRGTWNNANPIQDPTLGNYRQVLFETELLTWFGNSLLVAAGTMVLGVFLSATAAYALSRFRFPGRRPMLWSFLLTQMFPVAILIVPLYNLMSTYGLLNNFGGLILAYCTTAVPFCTWMLKGYFDSVPVEIDEAGQVDGLTPLGTFYRLVLPLARPGLAVTAFYSFITAWGEVAYASVFMTGNESYTLPVGLSTFVDQYKTEWGLMTSASVLITIPAAIIFLIAQRGLVQGLTAGGTKG</sequence>
<evidence type="ECO:0000256" key="4">
    <source>
        <dbReference type="ARBA" id="ARBA00022475"/>
    </source>
</evidence>
<dbReference type="PROSITE" id="PS50928">
    <property type="entry name" value="ABC_TM1"/>
    <property type="match status" value="1"/>
</dbReference>
<reference evidence="12 13" key="1">
    <citation type="submission" date="2020-07" db="EMBL/GenBank/DDBJ databases">
        <title>Sequencing the genomes of 1000 actinobacteria strains.</title>
        <authorList>
            <person name="Klenk H.-P."/>
        </authorList>
    </citation>
    <scope>NUCLEOTIDE SEQUENCE [LARGE SCALE GENOMIC DNA]</scope>
    <source>
        <strain evidence="12 13">DSM 42178</strain>
    </source>
</reference>
<feature type="transmembrane region" description="Helical" evidence="9">
    <location>
        <begin position="100"/>
        <end position="121"/>
    </location>
</feature>
<evidence type="ECO:0000256" key="7">
    <source>
        <dbReference type="ARBA" id="ARBA00022989"/>
    </source>
</evidence>
<comment type="similarity">
    <text evidence="2">Belongs to the binding-protein-dependent transport system permease family. MalFG subfamily.</text>
</comment>
<keyword evidence="4" id="KW-1003">Cell membrane</keyword>
<dbReference type="GO" id="GO:0015423">
    <property type="term" value="F:ABC-type maltose transporter activity"/>
    <property type="evidence" value="ECO:0007669"/>
    <property type="project" value="TreeGrafter"/>
</dbReference>
<organism evidence="12 13">
    <name type="scientific">Allostreptomyces psammosilenae</name>
    <dbReference type="NCBI Taxonomy" id="1892865"/>
    <lineage>
        <taxon>Bacteria</taxon>
        <taxon>Bacillati</taxon>
        <taxon>Actinomycetota</taxon>
        <taxon>Actinomycetes</taxon>
        <taxon>Kitasatosporales</taxon>
        <taxon>Streptomycetaceae</taxon>
        <taxon>Allostreptomyces</taxon>
    </lineage>
</organism>
<evidence type="ECO:0000313" key="13">
    <source>
        <dbReference type="Proteomes" id="UP000567795"/>
    </source>
</evidence>
<feature type="transmembrane region" description="Helical" evidence="9">
    <location>
        <begin position="266"/>
        <end position="287"/>
    </location>
</feature>
<feature type="domain" description="ABC transmembrane type-1" evidence="11">
    <location>
        <begin position="96"/>
        <end position="287"/>
    </location>
</feature>
<dbReference type="InterPro" id="IPR035906">
    <property type="entry name" value="MetI-like_sf"/>
</dbReference>
<feature type="transmembrane region" description="Helical" evidence="9">
    <location>
        <begin position="164"/>
        <end position="183"/>
    </location>
</feature>
<keyword evidence="13" id="KW-1185">Reference proteome</keyword>
<dbReference type="PANTHER" id="PTHR32243">
    <property type="entry name" value="MALTOSE TRANSPORT SYSTEM PERMEASE-RELATED"/>
    <property type="match status" value="1"/>
</dbReference>
<comment type="caution">
    <text evidence="12">The sequence shown here is derived from an EMBL/GenBank/DDBJ whole genome shotgun (WGS) entry which is preliminary data.</text>
</comment>
<feature type="transmembrane region" description="Helical" evidence="9">
    <location>
        <begin position="221"/>
        <end position="246"/>
    </location>
</feature>
<feature type="transmembrane region" description="Helical" evidence="9">
    <location>
        <begin position="133"/>
        <end position="152"/>
    </location>
</feature>
<evidence type="ECO:0000256" key="3">
    <source>
        <dbReference type="ARBA" id="ARBA00022448"/>
    </source>
</evidence>
<dbReference type="Proteomes" id="UP000567795">
    <property type="component" value="Unassembled WGS sequence"/>
</dbReference>
<dbReference type="InterPro" id="IPR000515">
    <property type="entry name" value="MetI-like"/>
</dbReference>
<feature type="region of interest" description="Disordered" evidence="10">
    <location>
        <begin position="1"/>
        <end position="33"/>
    </location>
</feature>
<protein>
    <submittedName>
        <fullName evidence="12">Arabinogalactan oligomer/maltooligosaccharide transport system permease protein</fullName>
    </submittedName>
</protein>
<evidence type="ECO:0000256" key="6">
    <source>
        <dbReference type="ARBA" id="ARBA00022692"/>
    </source>
</evidence>
<keyword evidence="3 9" id="KW-0813">Transport</keyword>
<evidence type="ECO:0000313" key="12">
    <source>
        <dbReference type="EMBL" id="NYI05198.1"/>
    </source>
</evidence>
<proteinExistence type="inferred from homology"/>
<dbReference type="EMBL" id="JACBZD010000001">
    <property type="protein sequence ID" value="NYI05198.1"/>
    <property type="molecule type" value="Genomic_DNA"/>
</dbReference>
<dbReference type="SUPFAM" id="SSF161098">
    <property type="entry name" value="MetI-like"/>
    <property type="match status" value="1"/>
</dbReference>
<keyword evidence="8 9" id="KW-0472">Membrane</keyword>
<feature type="compositionally biased region" description="Low complexity" evidence="10">
    <location>
        <begin position="1"/>
        <end position="23"/>
    </location>
</feature>
<keyword evidence="5" id="KW-0762">Sugar transport</keyword>